<evidence type="ECO:0000256" key="2">
    <source>
        <dbReference type="ARBA" id="ARBA00008122"/>
    </source>
</evidence>
<sequence>MIPARQKLNYPPGSTVLVENGVSMRVTRFGIDPLPPTGLPDLRPLPSSPKPLLASRIPSPLAQLTMAFTPKQRAELEHQVLLTKYLVANVQIPSELLQPLGTHGVPNDHFATKSTFHNPLSIRDMMASSGNGSTPAPQHARCLRTDGKKWQCKKAVVRGQKYCEKHMHRGRHRALNKKVEGIQPASNQQKDASGDSRSDSPSSQDRSKGTDSQQHQAGSEEGPAKRTKLEKRTSVNSKARPGGQQRDKAALPQQTRSPALPQSLSELSARYPNPALPMTSAPVGQAGFRELYSAPYYNLPGPRAPAPASNLMYPFANLGPADNERIQDLLERSLGKPDYDNVGIPSLSSQVFSNGHAAAFASTRINRDGTMVPDTNAEMAMAMLLREERAKLDREAIAAGLGYRGVPSNYMDPRDHSIRLQFEDYRGMPPFQDFRSSVPFDAYRPGSGPHPTHGWMQPQVSPSSPSQWQLATSALERDLHGAGRLARSFSRDAVGSGMQHQAGMAGGMSPKNGSLQRQGSEPLARLSLQRQLSDPLTLAGNGMKRSGDSSPEGLPPHLAFLAQNNNASNNMQPIDEERGLVRTHSLVKGGSLANRHGQRSMLSRQPSLQSDDPEKPWLAVSTGLGSWENDVGGPLGEALRRTASGTPVQPEEKPGEKLLAGEPPSSEFGMLNEQFVVEPLEPELASRSDVPDATGSGEDRLQSDQVLNKDFQPFSLDGESESPKAEREALDDASLKDFGQGDSELKV</sequence>
<reference evidence="8 9" key="1">
    <citation type="journal article" date="2014" name="Nat. Commun.">
        <title>Klebsormidium flaccidum genome reveals primary factors for plant terrestrial adaptation.</title>
        <authorList>
            <person name="Hori K."/>
            <person name="Maruyama F."/>
            <person name="Fujisawa T."/>
            <person name="Togashi T."/>
            <person name="Yamamoto N."/>
            <person name="Seo M."/>
            <person name="Sato S."/>
            <person name="Yamada T."/>
            <person name="Mori H."/>
            <person name="Tajima N."/>
            <person name="Moriyama T."/>
            <person name="Ikeuchi M."/>
            <person name="Watanabe M."/>
            <person name="Wada H."/>
            <person name="Kobayashi K."/>
            <person name="Saito M."/>
            <person name="Masuda T."/>
            <person name="Sasaki-Sekimoto Y."/>
            <person name="Mashiguchi K."/>
            <person name="Awai K."/>
            <person name="Shimojima M."/>
            <person name="Masuda S."/>
            <person name="Iwai M."/>
            <person name="Nobusawa T."/>
            <person name="Narise T."/>
            <person name="Kondo S."/>
            <person name="Saito H."/>
            <person name="Sato R."/>
            <person name="Murakawa M."/>
            <person name="Ihara Y."/>
            <person name="Oshima-Yamada Y."/>
            <person name="Ohtaka K."/>
            <person name="Satoh M."/>
            <person name="Sonobe K."/>
            <person name="Ishii M."/>
            <person name="Ohtani R."/>
            <person name="Kanamori-Sato M."/>
            <person name="Honoki R."/>
            <person name="Miyazaki D."/>
            <person name="Mochizuki H."/>
            <person name="Umetsu J."/>
            <person name="Higashi K."/>
            <person name="Shibata D."/>
            <person name="Kamiya Y."/>
            <person name="Sato N."/>
            <person name="Nakamura Y."/>
            <person name="Tabata S."/>
            <person name="Ida S."/>
            <person name="Kurokawa K."/>
            <person name="Ohta H."/>
        </authorList>
    </citation>
    <scope>NUCLEOTIDE SEQUENCE [LARGE SCALE GENOMIC DNA]</scope>
    <source>
        <strain evidence="8 9">NIES-2285</strain>
    </source>
</reference>
<keyword evidence="4" id="KW-0010">Activator</keyword>
<evidence type="ECO:0000256" key="4">
    <source>
        <dbReference type="RuleBase" id="RU367127"/>
    </source>
</evidence>
<gene>
    <name evidence="8" type="ORF">KFL_001860090</name>
</gene>
<dbReference type="PANTHER" id="PTHR31602">
    <property type="entry name" value="GROWTH-REGULATING FACTOR 5"/>
    <property type="match status" value="1"/>
</dbReference>
<feature type="domain" description="QLQ" evidence="6">
    <location>
        <begin position="67"/>
        <end position="102"/>
    </location>
</feature>
<keyword evidence="9" id="KW-1185">Reference proteome</keyword>
<dbReference type="InterPro" id="IPR014977">
    <property type="entry name" value="WRC_dom"/>
</dbReference>
<comment type="domain">
    <text evidence="4">The QLQ domain and WRC domain may be involved in protein-protein interaction and DNA-binding, respectively.</text>
</comment>
<name>A0A1Y1I327_KLENI</name>
<dbReference type="AlphaFoldDB" id="A0A1Y1I327"/>
<evidence type="ECO:0000256" key="3">
    <source>
        <dbReference type="ARBA" id="ARBA00023242"/>
    </source>
</evidence>
<dbReference type="OrthoDB" id="1927209at2759"/>
<comment type="subcellular location">
    <subcellularLocation>
        <location evidence="1 4">Nucleus</location>
    </subcellularLocation>
</comment>
<feature type="region of interest" description="Disordered" evidence="5">
    <location>
        <begin position="537"/>
        <end position="558"/>
    </location>
</feature>
<comment type="similarity">
    <text evidence="2 4">Belongs to the GRF family.</text>
</comment>
<feature type="compositionally biased region" description="Basic and acidic residues" evidence="5">
    <location>
        <begin position="721"/>
        <end position="735"/>
    </location>
</feature>
<protein>
    <recommendedName>
        <fullName evidence="4">Growth-regulating factor</fullName>
    </recommendedName>
</protein>
<evidence type="ECO:0000313" key="9">
    <source>
        <dbReference type="Proteomes" id="UP000054558"/>
    </source>
</evidence>
<dbReference type="EMBL" id="DF237135">
    <property type="protein sequence ID" value="GAQ84362.1"/>
    <property type="molecule type" value="Genomic_DNA"/>
</dbReference>
<feature type="region of interest" description="Disordered" evidence="5">
    <location>
        <begin position="493"/>
        <end position="522"/>
    </location>
</feature>
<dbReference type="GO" id="GO:0032502">
    <property type="term" value="P:developmental process"/>
    <property type="evidence" value="ECO:0007669"/>
    <property type="project" value="InterPro"/>
</dbReference>
<dbReference type="PROSITE" id="PS51666">
    <property type="entry name" value="QLQ"/>
    <property type="match status" value="1"/>
</dbReference>
<dbReference type="Pfam" id="PF08880">
    <property type="entry name" value="QLQ"/>
    <property type="match status" value="1"/>
</dbReference>
<comment type="function">
    <text evidence="4">Transcription activator.</text>
</comment>
<dbReference type="PROSITE" id="PS51667">
    <property type="entry name" value="WRC"/>
    <property type="match status" value="1"/>
</dbReference>
<evidence type="ECO:0000256" key="5">
    <source>
        <dbReference type="SAM" id="MobiDB-lite"/>
    </source>
</evidence>
<accession>A0A1Y1I327</accession>
<feature type="region of interest" description="Disordered" evidence="5">
    <location>
        <begin position="165"/>
        <end position="261"/>
    </location>
</feature>
<evidence type="ECO:0000259" key="7">
    <source>
        <dbReference type="PROSITE" id="PS51667"/>
    </source>
</evidence>
<keyword evidence="3 4" id="KW-0539">Nucleus</keyword>
<feature type="compositionally biased region" description="Polar residues" evidence="5">
    <location>
        <begin position="600"/>
        <end position="610"/>
    </location>
</feature>
<keyword evidence="4" id="KW-0804">Transcription</keyword>
<feature type="domain" description="WRC" evidence="7">
    <location>
        <begin position="136"/>
        <end position="181"/>
    </location>
</feature>
<dbReference type="GO" id="GO:0005524">
    <property type="term" value="F:ATP binding"/>
    <property type="evidence" value="ECO:0007669"/>
    <property type="project" value="UniProtKB-UniRule"/>
</dbReference>
<dbReference type="Pfam" id="PF08879">
    <property type="entry name" value="WRC"/>
    <property type="match status" value="1"/>
</dbReference>
<dbReference type="GO" id="GO:0005634">
    <property type="term" value="C:nucleus"/>
    <property type="evidence" value="ECO:0007669"/>
    <property type="project" value="UniProtKB-SubCell"/>
</dbReference>
<feature type="compositionally biased region" description="Polar residues" evidence="5">
    <location>
        <begin position="252"/>
        <end position="261"/>
    </location>
</feature>
<feature type="compositionally biased region" description="Basic residues" evidence="5">
    <location>
        <begin position="166"/>
        <end position="176"/>
    </location>
</feature>
<organism evidence="8 9">
    <name type="scientific">Klebsormidium nitens</name>
    <name type="common">Green alga</name>
    <name type="synonym">Ulothrix nitens</name>
    <dbReference type="NCBI Taxonomy" id="105231"/>
    <lineage>
        <taxon>Eukaryota</taxon>
        <taxon>Viridiplantae</taxon>
        <taxon>Streptophyta</taxon>
        <taxon>Klebsormidiophyceae</taxon>
        <taxon>Klebsormidiales</taxon>
        <taxon>Klebsormidiaceae</taxon>
        <taxon>Klebsormidium</taxon>
    </lineage>
</organism>
<proteinExistence type="inferred from homology"/>
<dbReference type="PANTHER" id="PTHR31602:SF8">
    <property type="entry name" value="GROWTH-REGULATING FACTOR 5"/>
    <property type="match status" value="1"/>
</dbReference>
<evidence type="ECO:0000259" key="6">
    <source>
        <dbReference type="PROSITE" id="PS51666"/>
    </source>
</evidence>
<dbReference type="InterPro" id="IPR014978">
    <property type="entry name" value="Gln-Leu-Gln_QLQ"/>
</dbReference>
<evidence type="ECO:0000256" key="1">
    <source>
        <dbReference type="ARBA" id="ARBA00004123"/>
    </source>
</evidence>
<dbReference type="Proteomes" id="UP000054558">
    <property type="component" value="Unassembled WGS sequence"/>
</dbReference>
<feature type="compositionally biased region" description="Low complexity" evidence="5">
    <location>
        <begin position="495"/>
        <end position="509"/>
    </location>
</feature>
<dbReference type="GO" id="GO:0006351">
    <property type="term" value="P:DNA-templated transcription"/>
    <property type="evidence" value="ECO:0007669"/>
    <property type="project" value="UniProtKB-UniRule"/>
</dbReference>
<dbReference type="InterPro" id="IPR031137">
    <property type="entry name" value="GRF"/>
</dbReference>
<keyword evidence="4" id="KW-0805">Transcription regulation</keyword>
<feature type="region of interest" description="Disordered" evidence="5">
    <location>
        <begin position="590"/>
        <end position="747"/>
    </location>
</feature>
<dbReference type="GO" id="GO:0006355">
    <property type="term" value="P:regulation of DNA-templated transcription"/>
    <property type="evidence" value="ECO:0007669"/>
    <property type="project" value="InterPro"/>
</dbReference>
<evidence type="ECO:0000313" key="8">
    <source>
        <dbReference type="EMBL" id="GAQ84362.1"/>
    </source>
</evidence>